<dbReference type="Pfam" id="PF07726">
    <property type="entry name" value="AAA_3"/>
    <property type="match status" value="1"/>
</dbReference>
<dbReference type="Pfam" id="PF17863">
    <property type="entry name" value="AAA_lid_2"/>
    <property type="match status" value="1"/>
</dbReference>
<gene>
    <name evidence="4" type="ORF">GCM10010191_15070</name>
</gene>
<feature type="compositionally biased region" description="Low complexity" evidence="1">
    <location>
        <begin position="15"/>
        <end position="26"/>
    </location>
</feature>
<dbReference type="InterPro" id="IPR041628">
    <property type="entry name" value="ChlI/MoxR_AAA_lid"/>
</dbReference>
<evidence type="ECO:0000259" key="2">
    <source>
        <dbReference type="Pfam" id="PF07726"/>
    </source>
</evidence>
<evidence type="ECO:0000313" key="4">
    <source>
        <dbReference type="EMBL" id="GAA2407670.1"/>
    </source>
</evidence>
<dbReference type="PIRSF" id="PIRSF002849">
    <property type="entry name" value="AAA_ATPase_chaperone_MoxR_prd"/>
    <property type="match status" value="1"/>
</dbReference>
<dbReference type="Gene3D" id="1.10.8.80">
    <property type="entry name" value="Magnesium chelatase subunit I, C-Terminal domain"/>
    <property type="match status" value="1"/>
</dbReference>
<dbReference type="PANTHER" id="PTHR42759:SF5">
    <property type="entry name" value="METHANOL DEHYDROGENASE REGULATOR"/>
    <property type="match status" value="1"/>
</dbReference>
<dbReference type="SUPFAM" id="SSF52540">
    <property type="entry name" value="P-loop containing nucleoside triphosphate hydrolases"/>
    <property type="match status" value="1"/>
</dbReference>
<dbReference type="PANTHER" id="PTHR42759">
    <property type="entry name" value="MOXR FAMILY PROTEIN"/>
    <property type="match status" value="1"/>
</dbReference>
<dbReference type="CDD" id="cd00009">
    <property type="entry name" value="AAA"/>
    <property type="match status" value="1"/>
</dbReference>
<sequence length="363" mass="39289">MAVGTHGESFMETDPAVSAASPSAPSRTRHGGSGHRSGPESGSEPGSMGLDGLAQVAGKIRDAVETVIEGKPSVVRLALTVLLAEGHLLIEDVPGVGKTMLAKALARSIDCSVRRVQFTPDLLPSDITGVSAYNQELREFEFKPGPVFANIVVGDEINRASPKTQSALLECMEERQVTVDGTTYPLERPFMVISTQNPVEMEGTYPLPEAQRDRFTARISMGYPDPAAELEMLDVHGQSSPLDRLRPVAHAGDVRGLIEVVRRQHVAAQVRQYAIDLVTATRNHPDLRLGASPRATLHLVRAARAYAALDERDYVLPDDVQELAVPVLAHRLLPTAEAQVERRRPEQVVAGLVKRLPVPSPRA</sequence>
<dbReference type="Gene3D" id="3.40.50.300">
    <property type="entry name" value="P-loop containing nucleotide triphosphate hydrolases"/>
    <property type="match status" value="1"/>
</dbReference>
<dbReference type="InterPro" id="IPR027417">
    <property type="entry name" value="P-loop_NTPase"/>
</dbReference>
<dbReference type="InterPro" id="IPR050764">
    <property type="entry name" value="CbbQ/NirQ/NorQ/GpvN"/>
</dbReference>
<feature type="region of interest" description="Disordered" evidence="1">
    <location>
        <begin position="1"/>
        <end position="51"/>
    </location>
</feature>
<proteinExistence type="predicted"/>
<evidence type="ECO:0000259" key="3">
    <source>
        <dbReference type="Pfam" id="PF17863"/>
    </source>
</evidence>
<feature type="domain" description="ATPase AAA-3" evidence="2">
    <location>
        <begin position="87"/>
        <end position="216"/>
    </location>
</feature>
<keyword evidence="5" id="KW-1185">Reference proteome</keyword>
<comment type="caution">
    <text evidence="4">The sequence shown here is derived from an EMBL/GenBank/DDBJ whole genome shotgun (WGS) entry which is preliminary data.</text>
</comment>
<name>A0ABN3IMX7_9ACTN</name>
<evidence type="ECO:0000313" key="5">
    <source>
        <dbReference type="Proteomes" id="UP001501231"/>
    </source>
</evidence>
<dbReference type="Proteomes" id="UP001501231">
    <property type="component" value="Unassembled WGS sequence"/>
</dbReference>
<organism evidence="4 5">
    <name type="scientific">Actinomadura vinacea</name>
    <dbReference type="NCBI Taxonomy" id="115336"/>
    <lineage>
        <taxon>Bacteria</taxon>
        <taxon>Bacillati</taxon>
        <taxon>Actinomycetota</taxon>
        <taxon>Actinomycetes</taxon>
        <taxon>Streptosporangiales</taxon>
        <taxon>Thermomonosporaceae</taxon>
        <taxon>Actinomadura</taxon>
    </lineage>
</organism>
<accession>A0ABN3IMX7</accession>
<dbReference type="InterPro" id="IPR011703">
    <property type="entry name" value="ATPase_AAA-3"/>
</dbReference>
<dbReference type="EMBL" id="BAAARW010000005">
    <property type="protein sequence ID" value="GAA2407670.1"/>
    <property type="molecule type" value="Genomic_DNA"/>
</dbReference>
<reference evidence="4 5" key="1">
    <citation type="journal article" date="2019" name="Int. J. Syst. Evol. Microbiol.">
        <title>The Global Catalogue of Microorganisms (GCM) 10K type strain sequencing project: providing services to taxonomists for standard genome sequencing and annotation.</title>
        <authorList>
            <consortium name="The Broad Institute Genomics Platform"/>
            <consortium name="The Broad Institute Genome Sequencing Center for Infectious Disease"/>
            <person name="Wu L."/>
            <person name="Ma J."/>
        </authorList>
    </citation>
    <scope>NUCLEOTIDE SEQUENCE [LARGE SCALE GENOMIC DNA]</scope>
    <source>
        <strain evidence="4 5">JCM 3325</strain>
    </source>
</reference>
<protein>
    <submittedName>
        <fullName evidence="4">MoxR family ATPase</fullName>
    </submittedName>
</protein>
<feature type="domain" description="ChlI/MoxR AAA lid" evidence="3">
    <location>
        <begin position="280"/>
        <end position="347"/>
    </location>
</feature>
<evidence type="ECO:0000256" key="1">
    <source>
        <dbReference type="SAM" id="MobiDB-lite"/>
    </source>
</evidence>